<name>A0A3D8SJ50_9EURO</name>
<keyword evidence="4" id="KW-1185">Reference proteome</keyword>
<reference evidence="3 4" key="1">
    <citation type="journal article" date="2018" name="IMA Fungus">
        <title>IMA Genome-F 9: Draft genome sequence of Annulohypoxylon stygium, Aspergillus mulundensis, Berkeleyomyces basicola (syn. Thielaviopsis basicola), Ceratocystis smalleyi, two Cercospora beticola strains, Coleophoma cylindrospora, Fusarium fracticaudum, Phialophora cf. hyalina, and Morchella septimelata.</title>
        <authorList>
            <person name="Wingfield B.D."/>
            <person name="Bills G.F."/>
            <person name="Dong Y."/>
            <person name="Huang W."/>
            <person name="Nel W.J."/>
            <person name="Swalarsk-Parry B.S."/>
            <person name="Vaghefi N."/>
            <person name="Wilken P.M."/>
            <person name="An Z."/>
            <person name="de Beer Z.W."/>
            <person name="De Vos L."/>
            <person name="Chen L."/>
            <person name="Duong T.A."/>
            <person name="Gao Y."/>
            <person name="Hammerbacher A."/>
            <person name="Kikkert J.R."/>
            <person name="Li Y."/>
            <person name="Li H."/>
            <person name="Li K."/>
            <person name="Li Q."/>
            <person name="Liu X."/>
            <person name="Ma X."/>
            <person name="Naidoo K."/>
            <person name="Pethybridge S.J."/>
            <person name="Sun J."/>
            <person name="Steenkamp E.T."/>
            <person name="van der Nest M.A."/>
            <person name="van Wyk S."/>
            <person name="Wingfield M.J."/>
            <person name="Xiong C."/>
            <person name="Yue Q."/>
            <person name="Zhang X."/>
        </authorList>
    </citation>
    <scope>NUCLEOTIDE SEQUENCE [LARGE SCALE GENOMIC DNA]</scope>
    <source>
        <strain evidence="3 4">DSM 5745</strain>
    </source>
</reference>
<evidence type="ECO:0000313" key="4">
    <source>
        <dbReference type="Proteomes" id="UP000256690"/>
    </source>
</evidence>
<keyword evidence="2" id="KW-0472">Membrane</keyword>
<organism evidence="3 4">
    <name type="scientific">Aspergillus mulundensis</name>
    <dbReference type="NCBI Taxonomy" id="1810919"/>
    <lineage>
        <taxon>Eukaryota</taxon>
        <taxon>Fungi</taxon>
        <taxon>Dikarya</taxon>
        <taxon>Ascomycota</taxon>
        <taxon>Pezizomycotina</taxon>
        <taxon>Eurotiomycetes</taxon>
        <taxon>Eurotiomycetidae</taxon>
        <taxon>Eurotiales</taxon>
        <taxon>Aspergillaceae</taxon>
        <taxon>Aspergillus</taxon>
        <taxon>Aspergillus subgen. Nidulantes</taxon>
    </lineage>
</organism>
<feature type="compositionally biased region" description="Basic and acidic residues" evidence="1">
    <location>
        <begin position="260"/>
        <end position="274"/>
    </location>
</feature>
<accession>A0A3D8SJ50</accession>
<dbReference type="RefSeq" id="XP_026605874.1">
    <property type="nucleotide sequence ID" value="XM_026745008.1"/>
</dbReference>
<evidence type="ECO:0000313" key="3">
    <source>
        <dbReference type="EMBL" id="RDW86350.1"/>
    </source>
</evidence>
<evidence type="ECO:0000256" key="2">
    <source>
        <dbReference type="SAM" id="Phobius"/>
    </source>
</evidence>
<feature type="transmembrane region" description="Helical" evidence="2">
    <location>
        <begin position="308"/>
        <end position="329"/>
    </location>
</feature>
<sequence>MVTPRKKEVAASSSPKKSYAEVAKAPPTPRKSAIERIPSVARFFLVIISSLALSSTLFTLTSAITLGELGRVSRHLEEWWEVGGLMAWKAVEVALAWTLGFDGRDVLHFSLLMHLPTYALLSSFYGLRPTTVLVSYAIVVFSTAVPFAFLRNPNFVHNLTRAPFTAVSNRGILQDWAITTYTTVLATAIYTVTLYLSYETYLPAKLVVHFERLPNISRVHAGPAGLPILFLSLVPAGFAARDFLFVSSTGTPAVQDTESEEGKSAQDTEGEEGKSVLPKQGEYLASAIYRNTWGALSRRTRVLGSRTLILAAAQMINTVLQVAGTVSGASFEGAWAWGSVWTLATLVVGLVYGWIEAVDGF</sequence>
<feature type="transmembrane region" description="Helical" evidence="2">
    <location>
        <begin position="178"/>
        <end position="198"/>
    </location>
</feature>
<comment type="caution">
    <text evidence="3">The sequence shown here is derived from an EMBL/GenBank/DDBJ whole genome shotgun (WGS) entry which is preliminary data.</text>
</comment>
<dbReference type="EMBL" id="PVWQ01000003">
    <property type="protein sequence ID" value="RDW86350.1"/>
    <property type="molecule type" value="Genomic_DNA"/>
</dbReference>
<dbReference type="OrthoDB" id="5394254at2759"/>
<feature type="region of interest" description="Disordered" evidence="1">
    <location>
        <begin position="253"/>
        <end position="275"/>
    </location>
</feature>
<keyword evidence="2" id="KW-0812">Transmembrane</keyword>
<keyword evidence="2" id="KW-1133">Transmembrane helix</keyword>
<gene>
    <name evidence="3" type="ORF">DSM5745_02992</name>
</gene>
<evidence type="ECO:0000256" key="1">
    <source>
        <dbReference type="SAM" id="MobiDB-lite"/>
    </source>
</evidence>
<dbReference type="AlphaFoldDB" id="A0A3D8SJ50"/>
<protein>
    <submittedName>
        <fullName evidence="3">Uncharacterized protein</fullName>
    </submittedName>
</protein>
<feature type="transmembrane region" description="Helical" evidence="2">
    <location>
        <begin position="133"/>
        <end position="150"/>
    </location>
</feature>
<dbReference type="GeneID" id="38113362"/>
<feature type="transmembrane region" description="Helical" evidence="2">
    <location>
        <begin position="40"/>
        <end position="67"/>
    </location>
</feature>
<feature type="region of interest" description="Disordered" evidence="1">
    <location>
        <begin position="1"/>
        <end position="24"/>
    </location>
</feature>
<feature type="transmembrane region" description="Helical" evidence="2">
    <location>
        <begin position="106"/>
        <end position="127"/>
    </location>
</feature>
<dbReference type="Proteomes" id="UP000256690">
    <property type="component" value="Unassembled WGS sequence"/>
</dbReference>
<feature type="transmembrane region" description="Helical" evidence="2">
    <location>
        <begin position="335"/>
        <end position="355"/>
    </location>
</feature>
<proteinExistence type="predicted"/>